<sequence>MSLPIVLGLLYFFILTTINLTGGYGIFVDEYYYLACSKRLAWGYVDQPPFSIFLLRFLGIDGSSIFFLRFVPATLAGLSVYLVGNLTRHFTSNRLSIVLASLATMTVPVLQVIFGFYSMNAIEVFFVLLLVRLSFFLKEKPVHWLSVGVVIGLGVMNKHTYIVYVFAIMIPYIWFQWKSIYRNQFFYLGVVVAILFVSPNLHWQYQNELPSLEFYKNAYLMKNIDLSLFQIIFDQILSMNPATLPLWTFGVYFYLTKKEYRYLGIAYLFMLFLFLYSKSSRPDRIASFYPVLFAGGSAFILSDLWKKMLLGLTLIVGLILTPIGMPILPLPLLSTYVNFLGIVPKIEAGNRTLLPQWFADRLDWEEFYKQVHISVNGLAPSIAKETAIVGNFYGQAGSLEFYHIQIPVVSGHNNYFLWLDELKENPKHLVVTGEETVKILESYFEEKELLGKYSRRYTMETEVPIYILKKSKVNLKETLPLFKFYR</sequence>
<evidence type="ECO:0000256" key="6">
    <source>
        <dbReference type="ARBA" id="ARBA00022989"/>
    </source>
</evidence>
<reference evidence="11" key="1">
    <citation type="journal article" date="2019" name="PLoS Negl. Trop. Dis.">
        <title>Revisiting the worldwide diversity of Leptospira species in the environment.</title>
        <authorList>
            <person name="Vincent A.T."/>
            <person name="Schiettekatte O."/>
            <person name="Bourhy P."/>
            <person name="Veyrier F.J."/>
            <person name="Picardeau M."/>
        </authorList>
    </citation>
    <scope>NUCLEOTIDE SEQUENCE [LARGE SCALE GENOMIC DNA]</scope>
    <source>
        <strain evidence="11">201601955</strain>
    </source>
</reference>
<dbReference type="PANTHER" id="PTHR33908:SF11">
    <property type="entry name" value="MEMBRANE PROTEIN"/>
    <property type="match status" value="1"/>
</dbReference>
<feature type="transmembrane region" description="Helical" evidence="8">
    <location>
        <begin position="144"/>
        <end position="173"/>
    </location>
</feature>
<dbReference type="PANTHER" id="PTHR33908">
    <property type="entry name" value="MANNOSYLTRANSFERASE YKCB-RELATED"/>
    <property type="match status" value="1"/>
</dbReference>
<keyword evidence="2" id="KW-1003">Cell membrane</keyword>
<keyword evidence="3" id="KW-0328">Glycosyltransferase</keyword>
<feature type="domain" description="Glycosyltransferase RgtA/B/C/D-like" evidence="9">
    <location>
        <begin position="46"/>
        <end position="203"/>
    </location>
</feature>
<feature type="transmembrane region" description="Helical" evidence="8">
    <location>
        <begin position="311"/>
        <end position="333"/>
    </location>
</feature>
<keyword evidence="6 8" id="KW-1133">Transmembrane helix</keyword>
<keyword evidence="5 8" id="KW-0812">Transmembrane</keyword>
<evidence type="ECO:0000313" key="11">
    <source>
        <dbReference type="Proteomes" id="UP000298112"/>
    </source>
</evidence>
<evidence type="ECO:0000256" key="2">
    <source>
        <dbReference type="ARBA" id="ARBA00022475"/>
    </source>
</evidence>
<keyword evidence="7 8" id="KW-0472">Membrane</keyword>
<organism evidence="10 11">
    <name type="scientific">Leptospira vanthielii</name>
    <dbReference type="NCBI Taxonomy" id="293085"/>
    <lineage>
        <taxon>Bacteria</taxon>
        <taxon>Pseudomonadati</taxon>
        <taxon>Spirochaetota</taxon>
        <taxon>Spirochaetia</taxon>
        <taxon>Leptospirales</taxon>
        <taxon>Leptospiraceae</taxon>
        <taxon>Leptospira</taxon>
    </lineage>
</organism>
<comment type="subcellular location">
    <subcellularLocation>
        <location evidence="1">Cell membrane</location>
        <topology evidence="1">Multi-pass membrane protein</topology>
    </subcellularLocation>
</comment>
<feature type="transmembrane region" description="Helical" evidence="8">
    <location>
        <begin position="95"/>
        <end position="114"/>
    </location>
</feature>
<evidence type="ECO:0000256" key="1">
    <source>
        <dbReference type="ARBA" id="ARBA00004651"/>
    </source>
</evidence>
<evidence type="ECO:0000313" key="10">
    <source>
        <dbReference type="EMBL" id="TGM56920.1"/>
    </source>
</evidence>
<keyword evidence="11" id="KW-1185">Reference proteome</keyword>
<evidence type="ECO:0000256" key="3">
    <source>
        <dbReference type="ARBA" id="ARBA00022676"/>
    </source>
</evidence>
<feature type="transmembrane region" description="Helical" evidence="8">
    <location>
        <begin position="226"/>
        <end position="254"/>
    </location>
</feature>
<feature type="transmembrane region" description="Helical" evidence="8">
    <location>
        <begin position="260"/>
        <end position="276"/>
    </location>
</feature>
<dbReference type="RefSeq" id="WP_135658706.1">
    <property type="nucleotide sequence ID" value="NZ_RQHF01000025.1"/>
</dbReference>
<evidence type="ECO:0000259" key="9">
    <source>
        <dbReference type="Pfam" id="PF13231"/>
    </source>
</evidence>
<comment type="caution">
    <text evidence="10">The sequence shown here is derived from an EMBL/GenBank/DDBJ whole genome shotgun (WGS) entry which is preliminary data.</text>
</comment>
<dbReference type="InterPro" id="IPR050297">
    <property type="entry name" value="LipidA_mod_glycosyltrf_83"/>
</dbReference>
<name>A0ABY2NP74_9LEPT</name>
<dbReference type="InterPro" id="IPR038731">
    <property type="entry name" value="RgtA/B/C-like"/>
</dbReference>
<dbReference type="EMBL" id="RQHF01000025">
    <property type="protein sequence ID" value="TGM56920.1"/>
    <property type="molecule type" value="Genomic_DNA"/>
</dbReference>
<feature type="transmembrane region" description="Helical" evidence="8">
    <location>
        <begin position="6"/>
        <end position="28"/>
    </location>
</feature>
<accession>A0ABY2NP74</accession>
<dbReference type="Proteomes" id="UP000298112">
    <property type="component" value="Unassembled WGS sequence"/>
</dbReference>
<evidence type="ECO:0000256" key="5">
    <source>
        <dbReference type="ARBA" id="ARBA00022692"/>
    </source>
</evidence>
<protein>
    <recommendedName>
        <fullName evidence="9">Glycosyltransferase RgtA/B/C/D-like domain-containing protein</fullName>
    </recommendedName>
</protein>
<dbReference type="Pfam" id="PF13231">
    <property type="entry name" value="PMT_2"/>
    <property type="match status" value="1"/>
</dbReference>
<evidence type="ECO:0000256" key="8">
    <source>
        <dbReference type="SAM" id="Phobius"/>
    </source>
</evidence>
<evidence type="ECO:0000256" key="7">
    <source>
        <dbReference type="ARBA" id="ARBA00023136"/>
    </source>
</evidence>
<feature type="transmembrane region" description="Helical" evidence="8">
    <location>
        <begin position="288"/>
        <end position="305"/>
    </location>
</feature>
<gene>
    <name evidence="10" type="ORF">EHQ95_09840</name>
</gene>
<feature type="transmembrane region" description="Helical" evidence="8">
    <location>
        <begin position="65"/>
        <end position="83"/>
    </location>
</feature>
<proteinExistence type="predicted"/>
<feature type="transmembrane region" description="Helical" evidence="8">
    <location>
        <begin position="185"/>
        <end position="205"/>
    </location>
</feature>
<keyword evidence="4" id="KW-0808">Transferase</keyword>
<evidence type="ECO:0000256" key="4">
    <source>
        <dbReference type="ARBA" id="ARBA00022679"/>
    </source>
</evidence>